<dbReference type="OrthoDB" id="7447178at2759"/>
<sequence>MKSGADKIHSNSQWSGNDKSRLYNALLALQDKDSHLQALKQKVQQREKLAKIKNLRLQIKRNRDTLNSLKKEDMQRLKRTLQRHNMHILNEELTFEAILKKINYKVFTETNELNRLNQEEENLSKIYETKLIDLSKIQDRMVHVDQFQLLDEVVANRLRLDIKNCDTRSSSVKTLNQLCHKVINRLIQDFRSFDPALNALQSDIREQNALLEAIMKLELPATKDHQDLFSECRKLKDDVDNDMKIRLSTLNEFTSKIVTNSEAIKRLILSDADVKTKSKSFDSVNFTPSKDGSNEMIISQLKADLEMELKSKNLIENDFKFAEKIIVKIQSSFKHFKQILRQIGEDYEDQVDLESSPGETEILVSVVLHRCKVMMALFNEKILKNEIPANKMIFHLADIEDYSENEIEMDPDIMDDPNVPTRERIKALSDKLVELNLRENE</sequence>
<dbReference type="EMBL" id="WJQU01000001">
    <property type="protein sequence ID" value="KAJ6645441.1"/>
    <property type="molecule type" value="Genomic_DNA"/>
</dbReference>
<organism evidence="1 2">
    <name type="scientific">Pseudolycoriella hygida</name>
    <dbReference type="NCBI Taxonomy" id="35572"/>
    <lineage>
        <taxon>Eukaryota</taxon>
        <taxon>Metazoa</taxon>
        <taxon>Ecdysozoa</taxon>
        <taxon>Arthropoda</taxon>
        <taxon>Hexapoda</taxon>
        <taxon>Insecta</taxon>
        <taxon>Pterygota</taxon>
        <taxon>Neoptera</taxon>
        <taxon>Endopterygota</taxon>
        <taxon>Diptera</taxon>
        <taxon>Nematocera</taxon>
        <taxon>Sciaroidea</taxon>
        <taxon>Sciaridae</taxon>
        <taxon>Pseudolycoriella</taxon>
    </lineage>
</organism>
<name>A0A9Q0N9E8_9DIPT</name>
<dbReference type="Proteomes" id="UP001151699">
    <property type="component" value="Chromosome A"/>
</dbReference>
<keyword evidence="2" id="KW-1185">Reference proteome</keyword>
<reference evidence="1" key="1">
    <citation type="submission" date="2022-07" db="EMBL/GenBank/DDBJ databases">
        <authorList>
            <person name="Trinca V."/>
            <person name="Uliana J.V.C."/>
            <person name="Torres T.T."/>
            <person name="Ward R.J."/>
            <person name="Monesi N."/>
        </authorList>
    </citation>
    <scope>NUCLEOTIDE SEQUENCE</scope>
    <source>
        <strain evidence="1">HSMRA1968</strain>
        <tissue evidence="1">Whole embryos</tissue>
    </source>
</reference>
<gene>
    <name evidence="1" type="ORF">Bhyg_00647</name>
</gene>
<accession>A0A9Q0N9E8</accession>
<comment type="caution">
    <text evidence="1">The sequence shown here is derived from an EMBL/GenBank/DDBJ whole genome shotgun (WGS) entry which is preliminary data.</text>
</comment>
<evidence type="ECO:0000313" key="2">
    <source>
        <dbReference type="Proteomes" id="UP001151699"/>
    </source>
</evidence>
<protein>
    <submittedName>
        <fullName evidence="1">Uncharacterized protein</fullName>
    </submittedName>
</protein>
<dbReference type="AlphaFoldDB" id="A0A9Q0N9E8"/>
<evidence type="ECO:0000313" key="1">
    <source>
        <dbReference type="EMBL" id="KAJ6645441.1"/>
    </source>
</evidence>
<proteinExistence type="predicted"/>